<dbReference type="Proteomes" id="UP000663671">
    <property type="component" value="Chromosome 4"/>
</dbReference>
<dbReference type="PANTHER" id="PTHR10638:SF91">
    <property type="entry name" value="AMINE OXIDASE"/>
    <property type="match status" value="1"/>
</dbReference>
<dbReference type="SUPFAM" id="SSF54416">
    <property type="entry name" value="Amine oxidase N-terminal region"/>
    <property type="match status" value="2"/>
</dbReference>
<comment type="cofactor">
    <cofactor evidence="1">
        <name>Cu cation</name>
        <dbReference type="ChEBI" id="CHEBI:23378"/>
    </cofactor>
</comment>
<dbReference type="AlphaFoldDB" id="A0A8A1M3Z4"/>
<evidence type="ECO:0000256" key="3">
    <source>
        <dbReference type="ARBA" id="ARBA00011738"/>
    </source>
</evidence>
<keyword evidence="4 11" id="KW-0479">Metal-binding</keyword>
<comment type="cofactor">
    <cofactor evidence="11">
        <name>Cu cation</name>
        <dbReference type="ChEBI" id="CHEBI:23378"/>
    </cofactor>
    <text evidence="11">Contains 1 topaquinone per subunit.</text>
</comment>
<evidence type="ECO:0000256" key="4">
    <source>
        <dbReference type="ARBA" id="ARBA00022723"/>
    </source>
</evidence>
<dbReference type="InterPro" id="IPR000269">
    <property type="entry name" value="Cu_amine_oxidase"/>
</dbReference>
<evidence type="ECO:0000256" key="5">
    <source>
        <dbReference type="ARBA" id="ARBA00022772"/>
    </source>
</evidence>
<dbReference type="FunFam" id="2.70.98.20:FF:000001">
    <property type="entry name" value="Amine oxidase"/>
    <property type="match status" value="1"/>
</dbReference>
<feature type="active site" description="Schiff-base intermediate with substrate; via topaquinone" evidence="9">
    <location>
        <position position="406"/>
    </location>
</feature>
<evidence type="ECO:0000256" key="8">
    <source>
        <dbReference type="ARBA" id="ARBA00023157"/>
    </source>
</evidence>
<dbReference type="PANTHER" id="PTHR10638">
    <property type="entry name" value="COPPER AMINE OXIDASE"/>
    <property type="match status" value="1"/>
</dbReference>
<dbReference type="GO" id="GO:0009308">
    <property type="term" value="P:amine metabolic process"/>
    <property type="evidence" value="ECO:0007669"/>
    <property type="project" value="UniProtKB-UniRule"/>
</dbReference>
<dbReference type="Gene3D" id="3.10.450.40">
    <property type="match status" value="2"/>
</dbReference>
<proteinExistence type="inferred from homology"/>
<evidence type="ECO:0000256" key="9">
    <source>
        <dbReference type="PIRSR" id="PIRSR600269-50"/>
    </source>
</evidence>
<dbReference type="GO" id="GO:0008131">
    <property type="term" value="F:primary methylamine oxidase activity"/>
    <property type="evidence" value="ECO:0007669"/>
    <property type="project" value="InterPro"/>
</dbReference>
<gene>
    <name evidence="14" type="ORF">I7I51_05133</name>
</gene>
<keyword evidence="5 9" id="KW-0801">TPQ</keyword>
<dbReference type="Gene3D" id="2.70.98.20">
    <property type="entry name" value="Copper amine oxidase, catalytic domain"/>
    <property type="match status" value="1"/>
</dbReference>
<dbReference type="InterPro" id="IPR036460">
    <property type="entry name" value="Cu_amine_oxidase_C_sf"/>
</dbReference>
<feature type="region of interest" description="Disordered" evidence="12">
    <location>
        <begin position="673"/>
        <end position="697"/>
    </location>
</feature>
<dbReference type="VEuPathDB" id="FungiDB:I7I51_05133"/>
<dbReference type="GO" id="GO:0005507">
    <property type="term" value="F:copper ion binding"/>
    <property type="evidence" value="ECO:0007669"/>
    <property type="project" value="InterPro"/>
</dbReference>
<dbReference type="InterPro" id="IPR049948">
    <property type="entry name" value="Cu_Am_ox_TPQ-bd"/>
</dbReference>
<feature type="active site" description="Proton acceptor" evidence="9">
    <location>
        <position position="322"/>
    </location>
</feature>
<evidence type="ECO:0000256" key="7">
    <source>
        <dbReference type="ARBA" id="ARBA00023008"/>
    </source>
</evidence>
<dbReference type="PROSITE" id="PS01164">
    <property type="entry name" value="COPPER_AMINE_OXID_1"/>
    <property type="match status" value="1"/>
</dbReference>
<keyword evidence="8" id="KW-1015">Disulfide bond</keyword>
<dbReference type="OrthoDB" id="5379943at2759"/>
<sequence length="697" mass="77710">MSFPHPLEQLGATEIRSARDVISQAHPGVLLRFRSIFLEEPAKATLTSFLAAEHGGVLSASTTRPPRLASVHYDTIQADKTHDYFESVVDLGLRKEISRRTFDCSKQPSITLDEFGSFNEACMESPLFQKAISKFTLPEGFVLEIDPWPYGGLDDGEPNIRYMQGLCFAKDTRNGNPNSNHYSYPIPLIPVMDFRKREIIRVDKLATGGTADGLAYDTASQNILDHTCPSEYVPELLDIKLRTDVRPLNVLQPEGPSFQVTNESLVEWQKWRFRVGFNPREGATIHDIHYDGRSIIYRLSMSEMTVPYADPRPPFHRKQAFDFGDGGAGRSANNLALGCDCLGVIKYLDSFNIDASGQPSVAKNVVCVHEQDNGIGWKHTNFHTGRAIVTRYRELVVQFVITLANYEYVFAYKFDQAGGITFETRATGIVSVVNIDPGKESPWGNVVSPGVLAQNHQHIFCLRIDPAINGYRNTVFREETLRMPMDIKTNPFGNGYRVITQPVATSGGFNACPNTNLVVKMSNTNVLNPISGHPVSYKFTPPATQLILADPRSTVAQRAQFAKHHVWVTAHRDGEFFAGGKFTNQSRSEQDGVSDAAARNDNILDSDVVVWSVFTLTHNPRVEDWPVMPIEKMEVHMRPSDFFDRNPALDVPGTKNPTSVLVDEKDDCYCAGGKVQRAPESHRQSSQDIPVKTSSKL</sequence>
<evidence type="ECO:0000313" key="15">
    <source>
        <dbReference type="Proteomes" id="UP000663671"/>
    </source>
</evidence>
<evidence type="ECO:0000256" key="10">
    <source>
        <dbReference type="PIRSR" id="PIRSR600269-51"/>
    </source>
</evidence>
<protein>
    <recommendedName>
        <fullName evidence="11">Amine oxidase</fullName>
        <ecNumber evidence="11">1.4.3.-</ecNumber>
    </recommendedName>
</protein>
<dbReference type="InterPro" id="IPR015798">
    <property type="entry name" value="Cu_amine_oxidase_C"/>
</dbReference>
<name>A0A8A1M3Z4_AJECA</name>
<evidence type="ECO:0000256" key="1">
    <source>
        <dbReference type="ARBA" id="ARBA00001935"/>
    </source>
</evidence>
<keyword evidence="6 11" id="KW-0560">Oxidoreductase</keyword>
<dbReference type="EMBL" id="CP069110">
    <property type="protein sequence ID" value="QSS60335.1"/>
    <property type="molecule type" value="Genomic_DNA"/>
</dbReference>
<evidence type="ECO:0000259" key="13">
    <source>
        <dbReference type="Pfam" id="PF01179"/>
    </source>
</evidence>
<comment type="PTM">
    <text evidence="10 11">Topaquinone (TPQ) is generated by copper-dependent autoxidation of a specific tyrosyl residue.</text>
</comment>
<evidence type="ECO:0000256" key="12">
    <source>
        <dbReference type="SAM" id="MobiDB-lite"/>
    </source>
</evidence>
<feature type="compositionally biased region" description="Polar residues" evidence="12">
    <location>
        <begin position="686"/>
        <end position="697"/>
    </location>
</feature>
<evidence type="ECO:0000256" key="11">
    <source>
        <dbReference type="RuleBase" id="RU000672"/>
    </source>
</evidence>
<comment type="subunit">
    <text evidence="3">Homodimer.</text>
</comment>
<reference evidence="14" key="1">
    <citation type="submission" date="2021-01" db="EMBL/GenBank/DDBJ databases">
        <title>Chromosome-level genome assembly of a human fungal pathogen reveals clustering of transcriptionally co-regulated genes.</title>
        <authorList>
            <person name="Voorhies M."/>
            <person name="Cohen S."/>
            <person name="Shea T.P."/>
            <person name="Petrus S."/>
            <person name="Munoz J.F."/>
            <person name="Poplawski S."/>
            <person name="Goldman W.E."/>
            <person name="Michael T."/>
            <person name="Cuomo C.A."/>
            <person name="Sil A."/>
            <person name="Beyhan S."/>
        </authorList>
    </citation>
    <scope>NUCLEOTIDE SEQUENCE</scope>
    <source>
        <strain evidence="14">WU24</strain>
    </source>
</reference>
<dbReference type="SUPFAM" id="SSF49998">
    <property type="entry name" value="Amine oxidase catalytic domain"/>
    <property type="match status" value="1"/>
</dbReference>
<evidence type="ECO:0000313" key="14">
    <source>
        <dbReference type="EMBL" id="QSS60335.1"/>
    </source>
</evidence>
<dbReference type="InterPro" id="IPR016182">
    <property type="entry name" value="Cu_amine_oxidase_N-reg"/>
</dbReference>
<keyword evidence="7 11" id="KW-0186">Copper</keyword>
<feature type="domain" description="Copper amine oxidase catalytic" evidence="13">
    <location>
        <begin position="248"/>
        <end position="649"/>
    </location>
</feature>
<evidence type="ECO:0000256" key="2">
    <source>
        <dbReference type="ARBA" id="ARBA00007983"/>
    </source>
</evidence>
<dbReference type="Pfam" id="PF01179">
    <property type="entry name" value="Cu_amine_oxid"/>
    <property type="match status" value="1"/>
</dbReference>
<dbReference type="GO" id="GO:0048038">
    <property type="term" value="F:quinone binding"/>
    <property type="evidence" value="ECO:0007669"/>
    <property type="project" value="InterPro"/>
</dbReference>
<accession>A0A8A1M3Z4</accession>
<evidence type="ECO:0000256" key="6">
    <source>
        <dbReference type="ARBA" id="ARBA00023002"/>
    </source>
</evidence>
<organism evidence="14 15">
    <name type="scientific">Ajellomyces capsulatus</name>
    <name type="common">Darling's disease fungus</name>
    <name type="synonym">Histoplasma capsulatum</name>
    <dbReference type="NCBI Taxonomy" id="5037"/>
    <lineage>
        <taxon>Eukaryota</taxon>
        <taxon>Fungi</taxon>
        <taxon>Dikarya</taxon>
        <taxon>Ascomycota</taxon>
        <taxon>Pezizomycotina</taxon>
        <taxon>Eurotiomycetes</taxon>
        <taxon>Eurotiomycetidae</taxon>
        <taxon>Onygenales</taxon>
        <taxon>Ajellomycetaceae</taxon>
        <taxon>Histoplasma</taxon>
    </lineage>
</organism>
<dbReference type="EC" id="1.4.3.-" evidence="11"/>
<feature type="modified residue" description="2',4',5'-topaquinone" evidence="10">
    <location>
        <position position="406"/>
    </location>
</feature>
<comment type="similarity">
    <text evidence="2 11">Belongs to the copper/topaquinone oxidase family.</text>
</comment>